<name>A0ABS8TBL5_DATST</name>
<proteinExistence type="predicted"/>
<feature type="compositionally biased region" description="Basic and acidic residues" evidence="1">
    <location>
        <begin position="110"/>
        <end position="125"/>
    </location>
</feature>
<dbReference type="Proteomes" id="UP000823775">
    <property type="component" value="Unassembled WGS sequence"/>
</dbReference>
<comment type="caution">
    <text evidence="2">The sequence shown here is derived from an EMBL/GenBank/DDBJ whole genome shotgun (WGS) entry which is preliminary data.</text>
</comment>
<evidence type="ECO:0000256" key="1">
    <source>
        <dbReference type="SAM" id="MobiDB-lite"/>
    </source>
</evidence>
<feature type="compositionally biased region" description="Basic and acidic residues" evidence="1">
    <location>
        <begin position="7"/>
        <end position="27"/>
    </location>
</feature>
<sequence>MGNCMRSSREGKKVDEELAEKGKEESMMMRRKSVRYRVIDEKKAEEKKGVVRIRVVVTQEELKQILNGQLDFSSKDDFLTKIKTASSRGRTRRRRRLSLCEDGSFSTGKMKSDWRPVLETIPEDH</sequence>
<keyword evidence="3" id="KW-1185">Reference proteome</keyword>
<reference evidence="2 3" key="1">
    <citation type="journal article" date="2021" name="BMC Genomics">
        <title>Datura genome reveals duplications of psychoactive alkaloid biosynthetic genes and high mutation rate following tissue culture.</title>
        <authorList>
            <person name="Rajewski A."/>
            <person name="Carter-House D."/>
            <person name="Stajich J."/>
            <person name="Litt A."/>
        </authorList>
    </citation>
    <scope>NUCLEOTIDE SEQUENCE [LARGE SCALE GENOMIC DNA]</scope>
    <source>
        <strain evidence="2">AR-01</strain>
    </source>
</reference>
<feature type="region of interest" description="Disordered" evidence="1">
    <location>
        <begin position="1"/>
        <end position="27"/>
    </location>
</feature>
<dbReference type="PANTHER" id="PTHR35704:SF1">
    <property type="entry name" value="OS02G0254600 PROTEIN"/>
    <property type="match status" value="1"/>
</dbReference>
<feature type="region of interest" description="Disordered" evidence="1">
    <location>
        <begin position="101"/>
        <end position="125"/>
    </location>
</feature>
<gene>
    <name evidence="2" type="ORF">HAX54_006868</name>
</gene>
<organism evidence="2 3">
    <name type="scientific">Datura stramonium</name>
    <name type="common">Jimsonweed</name>
    <name type="synonym">Common thornapple</name>
    <dbReference type="NCBI Taxonomy" id="4076"/>
    <lineage>
        <taxon>Eukaryota</taxon>
        <taxon>Viridiplantae</taxon>
        <taxon>Streptophyta</taxon>
        <taxon>Embryophyta</taxon>
        <taxon>Tracheophyta</taxon>
        <taxon>Spermatophyta</taxon>
        <taxon>Magnoliopsida</taxon>
        <taxon>eudicotyledons</taxon>
        <taxon>Gunneridae</taxon>
        <taxon>Pentapetalae</taxon>
        <taxon>asterids</taxon>
        <taxon>lamiids</taxon>
        <taxon>Solanales</taxon>
        <taxon>Solanaceae</taxon>
        <taxon>Solanoideae</taxon>
        <taxon>Datureae</taxon>
        <taxon>Datura</taxon>
    </lineage>
</organism>
<evidence type="ECO:0000313" key="3">
    <source>
        <dbReference type="Proteomes" id="UP000823775"/>
    </source>
</evidence>
<evidence type="ECO:0000313" key="2">
    <source>
        <dbReference type="EMBL" id="MCD7468533.1"/>
    </source>
</evidence>
<dbReference type="PANTHER" id="PTHR35704">
    <property type="entry name" value="OS02G0254600 PROTEIN"/>
    <property type="match status" value="1"/>
</dbReference>
<dbReference type="EMBL" id="JACEIK010001353">
    <property type="protein sequence ID" value="MCD7468533.1"/>
    <property type="molecule type" value="Genomic_DNA"/>
</dbReference>
<protein>
    <submittedName>
        <fullName evidence="2">Uncharacterized protein</fullName>
    </submittedName>
</protein>
<accession>A0ABS8TBL5</accession>